<protein>
    <submittedName>
        <fullName evidence="2">Type II secretion system protein L</fullName>
    </submittedName>
</protein>
<dbReference type="GO" id="GO:0015628">
    <property type="term" value="P:protein secretion by the type II secretion system"/>
    <property type="evidence" value="ECO:0007669"/>
    <property type="project" value="InterPro"/>
</dbReference>
<sequence length="460" mass="50928">MARRIIALDTQSRPWRLAVARPGRPNPTLELVAELPEGEDIPFAERLRQALGRDPGGEDRLVLPLPATSLLVRWLEFPFAEAGKIRAALPAELARQLPCELDDRHLLHRLLPAATGRRALALAVDRQQIEEALATFDGHPLPLTGLLPLPFAVAEALPKGCEDGLLVCVTRNEISLLLLKEGQPCDLRVQSRGQRQKSIDQVAFIVRQGRIMLAARDREQARILLAGESADGELARALRQFGFAVEAPDIDCDGDGIAGERFTAAALALAATRRKGPALNALCGAYAPRGEWRQLRPRLIAACSLLAASLIFFLAAGWLEIERRQSRLDRLDRQLRQTYRQAFPQEKALVDPLLQLEARLKQLRKTVRVPAAGGQTPLTVLREVSRRVPTDVRVRIRDYAHTADGLRIEGETESFEAVSRLVDSLRKSPLFSGVKIADTRQQPDGKGVSFRLQLNWKEAG</sequence>
<gene>
    <name evidence="2" type="ORF">EDC39_11097</name>
</gene>
<evidence type="ECO:0000256" key="1">
    <source>
        <dbReference type="SAM" id="Phobius"/>
    </source>
</evidence>
<comment type="caution">
    <text evidence="2">The sequence shown here is derived from an EMBL/GenBank/DDBJ whole genome shotgun (WGS) entry which is preliminary data.</text>
</comment>
<dbReference type="AlphaFoldDB" id="A0A5D3WL40"/>
<proteinExistence type="predicted"/>
<dbReference type="InterPro" id="IPR007812">
    <property type="entry name" value="T2SS_protein-GspL"/>
</dbReference>
<dbReference type="EMBL" id="VNIB01000010">
    <property type="protein sequence ID" value="TYO97557.1"/>
    <property type="molecule type" value="Genomic_DNA"/>
</dbReference>
<keyword evidence="1" id="KW-1133">Transmembrane helix</keyword>
<reference evidence="2 3" key="1">
    <citation type="submission" date="2019-07" db="EMBL/GenBank/DDBJ databases">
        <title>Genomic Encyclopedia of Type Strains, Phase IV (KMG-IV): sequencing the most valuable type-strain genomes for metagenomic binning, comparative biology and taxonomic classification.</title>
        <authorList>
            <person name="Goeker M."/>
        </authorList>
    </citation>
    <scope>NUCLEOTIDE SEQUENCE [LARGE SCALE GENOMIC DNA]</scope>
    <source>
        <strain evidence="2 3">SS015</strain>
    </source>
</reference>
<feature type="transmembrane region" description="Helical" evidence="1">
    <location>
        <begin position="299"/>
        <end position="319"/>
    </location>
</feature>
<dbReference type="GO" id="GO:0015627">
    <property type="term" value="C:type II protein secretion system complex"/>
    <property type="evidence" value="ECO:0007669"/>
    <property type="project" value="InterPro"/>
</dbReference>
<evidence type="ECO:0000313" key="3">
    <source>
        <dbReference type="Proteomes" id="UP000324159"/>
    </source>
</evidence>
<accession>A0A5D3WL40</accession>
<dbReference type="Proteomes" id="UP000324159">
    <property type="component" value="Unassembled WGS sequence"/>
</dbReference>
<dbReference type="GO" id="GO:0009276">
    <property type="term" value="C:Gram-negative-bacterium-type cell wall"/>
    <property type="evidence" value="ECO:0007669"/>
    <property type="project" value="InterPro"/>
</dbReference>
<keyword evidence="3" id="KW-1185">Reference proteome</keyword>
<dbReference type="Pfam" id="PF05137">
    <property type="entry name" value="PilN"/>
    <property type="match status" value="1"/>
</dbReference>
<dbReference type="RefSeq" id="WP_148896454.1">
    <property type="nucleotide sequence ID" value="NZ_VNIB01000010.1"/>
</dbReference>
<keyword evidence="1" id="KW-0812">Transmembrane</keyword>
<dbReference type="SUPFAM" id="SSF53067">
    <property type="entry name" value="Actin-like ATPase domain"/>
    <property type="match status" value="1"/>
</dbReference>
<name>A0A5D3WL40_9BACT</name>
<dbReference type="InterPro" id="IPR007813">
    <property type="entry name" value="PilN"/>
</dbReference>
<evidence type="ECO:0000313" key="2">
    <source>
        <dbReference type="EMBL" id="TYO97557.1"/>
    </source>
</evidence>
<keyword evidence="1" id="KW-0472">Membrane</keyword>
<dbReference type="OrthoDB" id="5481996at2"/>
<dbReference type="Gene3D" id="3.30.420.380">
    <property type="match status" value="1"/>
</dbReference>
<dbReference type="InterPro" id="IPR043129">
    <property type="entry name" value="ATPase_NBD"/>
</dbReference>
<organism evidence="2 3">
    <name type="scientific">Geothermobacter ehrlichii</name>
    <dbReference type="NCBI Taxonomy" id="213224"/>
    <lineage>
        <taxon>Bacteria</taxon>
        <taxon>Pseudomonadati</taxon>
        <taxon>Thermodesulfobacteriota</taxon>
        <taxon>Desulfuromonadia</taxon>
        <taxon>Desulfuromonadales</taxon>
        <taxon>Geothermobacteraceae</taxon>
        <taxon>Geothermobacter</taxon>
    </lineage>
</organism>
<dbReference type="NCBIfam" id="TIGR01709">
    <property type="entry name" value="typeII_sec_gspL"/>
    <property type="match status" value="1"/>
</dbReference>